<dbReference type="AlphaFoldDB" id="A0AAF0TUT7"/>
<dbReference type="PANTHER" id="PTHR34046">
    <property type="entry name" value="OS06G0218800 PROTEIN"/>
    <property type="match status" value="1"/>
</dbReference>
<evidence type="ECO:0000313" key="1">
    <source>
        <dbReference type="EMBL" id="WMV34012.1"/>
    </source>
</evidence>
<dbReference type="PANTHER" id="PTHR34046:SF7">
    <property type="entry name" value="DUF740 FAMILY PROTEIN"/>
    <property type="match status" value="1"/>
</dbReference>
<dbReference type="EMBL" id="CP133617">
    <property type="protein sequence ID" value="WMV34012.1"/>
    <property type="molecule type" value="Genomic_DNA"/>
</dbReference>
<name>A0AAF0TUT7_SOLVR</name>
<accession>A0AAF0TUT7</accession>
<gene>
    <name evidence="1" type="ORF">MTR67_027397</name>
</gene>
<protein>
    <submittedName>
        <fullName evidence="1">Uncharacterized protein</fullName>
    </submittedName>
</protein>
<reference evidence="1" key="1">
    <citation type="submission" date="2023-08" db="EMBL/GenBank/DDBJ databases">
        <title>A de novo genome assembly of Solanum verrucosum Schlechtendal, a Mexican diploid species geographically isolated from the other diploid A-genome species in potato relatives.</title>
        <authorList>
            <person name="Hosaka K."/>
        </authorList>
    </citation>
    <scope>NUCLEOTIDE SEQUENCE</scope>
    <source>
        <tissue evidence="1">Young leaves</tissue>
    </source>
</reference>
<keyword evidence="2" id="KW-1185">Reference proteome</keyword>
<dbReference type="Proteomes" id="UP001234989">
    <property type="component" value="Chromosome 6"/>
</dbReference>
<evidence type="ECO:0000313" key="2">
    <source>
        <dbReference type="Proteomes" id="UP001234989"/>
    </source>
</evidence>
<proteinExistence type="predicted"/>
<sequence length="142" mass="16805">MKKYRSVKNASRKQIHIGKSKAHYSMIFCKKHPKHRQSSGVCSVCLTEKLFPLSTSNTGTVTRWIHHRMASLLKGIRFLAACIMRQRGADHEKGFFYRLLHSRRRNKKDSEGLVHEREVQNKIRDRKCSVPRFKFDLLYYKI</sequence>
<organism evidence="1 2">
    <name type="scientific">Solanum verrucosum</name>
    <dbReference type="NCBI Taxonomy" id="315347"/>
    <lineage>
        <taxon>Eukaryota</taxon>
        <taxon>Viridiplantae</taxon>
        <taxon>Streptophyta</taxon>
        <taxon>Embryophyta</taxon>
        <taxon>Tracheophyta</taxon>
        <taxon>Spermatophyta</taxon>
        <taxon>Magnoliopsida</taxon>
        <taxon>eudicotyledons</taxon>
        <taxon>Gunneridae</taxon>
        <taxon>Pentapetalae</taxon>
        <taxon>asterids</taxon>
        <taxon>lamiids</taxon>
        <taxon>Solanales</taxon>
        <taxon>Solanaceae</taxon>
        <taxon>Solanoideae</taxon>
        <taxon>Solaneae</taxon>
        <taxon>Solanum</taxon>
    </lineage>
</organism>